<sequence length="151" mass="15769">MQRWIILTVLTSALTGLTGAAGAAVPARADEPVPTTVTLGDAVIDPKLPGRVRVQVEYLCSIADEARSLTVSVEQKDPEDNTVVAFGSSRTAEADVICDGTPQTRQVLVQSKTTNWIPDVDAILTTTVSNIGATPSAAADSKRARLLATPA</sequence>
<reference evidence="2 3" key="1">
    <citation type="submission" date="2018-08" db="EMBL/GenBank/DDBJ databases">
        <title>Diversity &amp; Physiological Properties of Lignin-Decomposing Actinobacteria from Soil.</title>
        <authorList>
            <person name="Roh S.G."/>
            <person name="Kim S.B."/>
        </authorList>
    </citation>
    <scope>NUCLEOTIDE SEQUENCE [LARGE SCALE GENOMIC DNA]</scope>
    <source>
        <strain evidence="2 3">MMS17-GH009</strain>
    </source>
</reference>
<comment type="caution">
    <text evidence="2">The sequence shown here is derived from an EMBL/GenBank/DDBJ whole genome shotgun (WGS) entry which is preliminary data.</text>
</comment>
<dbReference type="AlphaFoldDB" id="A0A372ZTE8"/>
<feature type="signal peptide" evidence="1">
    <location>
        <begin position="1"/>
        <end position="23"/>
    </location>
</feature>
<organism evidence="2 3">
    <name type="scientific">Kitasatospora xanthocidica</name>
    <dbReference type="NCBI Taxonomy" id="83382"/>
    <lineage>
        <taxon>Bacteria</taxon>
        <taxon>Bacillati</taxon>
        <taxon>Actinomycetota</taxon>
        <taxon>Actinomycetes</taxon>
        <taxon>Kitasatosporales</taxon>
        <taxon>Streptomycetaceae</taxon>
        <taxon>Kitasatospora</taxon>
    </lineage>
</organism>
<keyword evidence="1" id="KW-0732">Signal</keyword>
<evidence type="ECO:0000313" key="3">
    <source>
        <dbReference type="Proteomes" id="UP000263377"/>
    </source>
</evidence>
<dbReference type="RefSeq" id="WP_049650061.1">
    <property type="nucleotide sequence ID" value="NZ_QVIG01000001.1"/>
</dbReference>
<evidence type="ECO:0000256" key="1">
    <source>
        <dbReference type="SAM" id="SignalP"/>
    </source>
</evidence>
<keyword evidence="3" id="KW-1185">Reference proteome</keyword>
<accession>A0A372ZTE8</accession>
<name>A0A372ZTE8_9ACTN</name>
<evidence type="ECO:0000313" key="2">
    <source>
        <dbReference type="EMBL" id="RGD58455.1"/>
    </source>
</evidence>
<gene>
    <name evidence="2" type="ORF">DR950_12280</name>
</gene>
<protein>
    <submittedName>
        <fullName evidence="2">Uncharacterized protein</fullName>
    </submittedName>
</protein>
<proteinExistence type="predicted"/>
<dbReference type="Proteomes" id="UP000263377">
    <property type="component" value="Unassembled WGS sequence"/>
</dbReference>
<dbReference type="EMBL" id="QVIG01000001">
    <property type="protein sequence ID" value="RGD58455.1"/>
    <property type="molecule type" value="Genomic_DNA"/>
</dbReference>
<feature type="chain" id="PRO_5039498800" evidence="1">
    <location>
        <begin position="24"/>
        <end position="151"/>
    </location>
</feature>